<evidence type="ECO:0000313" key="2">
    <source>
        <dbReference type="Proteomes" id="UP001497493"/>
    </source>
</evidence>
<evidence type="ECO:0000313" key="1">
    <source>
        <dbReference type="EMBL" id="CAL1241890.1"/>
    </source>
</evidence>
<dbReference type="Proteomes" id="UP001497493">
    <property type="component" value="Chromosome"/>
</dbReference>
<proteinExistence type="predicted"/>
<reference evidence="1 2" key="1">
    <citation type="submission" date="2024-04" db="EMBL/GenBank/DDBJ databases">
        <authorList>
            <person name="Cremers G."/>
        </authorList>
    </citation>
    <scope>NUCLEOTIDE SEQUENCE [LARGE SCALE GENOMIC DNA]</scope>
    <source>
        <strain evidence="1">MeCH1-AG</strain>
    </source>
</reference>
<name>A0ABP1CCA8_9GAMM</name>
<keyword evidence="2" id="KW-1185">Reference proteome</keyword>
<organism evidence="1 2">
    <name type="scientific">Candidatus Methylocalor cossyra</name>
    <dbReference type="NCBI Taxonomy" id="3108543"/>
    <lineage>
        <taxon>Bacteria</taxon>
        <taxon>Pseudomonadati</taxon>
        <taxon>Pseudomonadota</taxon>
        <taxon>Gammaproteobacteria</taxon>
        <taxon>Methylococcales</taxon>
        <taxon>Methylococcaceae</taxon>
        <taxon>Candidatus Methylocalor</taxon>
    </lineage>
</organism>
<dbReference type="EMBL" id="OZ026884">
    <property type="protein sequence ID" value="CAL1241890.1"/>
    <property type="molecule type" value="Genomic_DNA"/>
</dbReference>
<gene>
    <name evidence="1" type="ORF">MECH1_V1_3114</name>
</gene>
<accession>A0ABP1CCA8</accession>
<sequence length="117" mass="13180">MPAPRAESERVDSQTVKTWLPLYHNVMYLSPTVKAATHGGIRRYDGGRRLCQRKRHGWLKSGAGCWWRASTRGDLGGGWGFHTRSRPSARIDPCCSTRLSRRLDTLSGSLFYLCDLG</sequence>
<protein>
    <submittedName>
        <fullName evidence="1">Uncharacterized protein</fullName>
    </submittedName>
</protein>